<feature type="binding site" evidence="8">
    <location>
        <position position="33"/>
    </location>
    <ligand>
        <name>Mn(2+)</name>
        <dbReference type="ChEBI" id="CHEBI:29035"/>
        <label>1</label>
    </ligand>
</feature>
<evidence type="ECO:0000256" key="2">
    <source>
        <dbReference type="ARBA" id="ARBA00008989"/>
    </source>
</evidence>
<feature type="binding site" evidence="9">
    <location>
        <begin position="188"/>
        <end position="190"/>
    </location>
    <ligand>
        <name>substrate</name>
    </ligand>
</feature>
<dbReference type="GO" id="GO:0006094">
    <property type="term" value="P:gluconeogenesis"/>
    <property type="evidence" value="ECO:0007669"/>
    <property type="project" value="InterPro"/>
</dbReference>
<feature type="binding site" evidence="8">
    <location>
        <position position="57"/>
    </location>
    <ligand>
        <name>Mn(2+)</name>
        <dbReference type="ChEBI" id="CHEBI:29035"/>
        <label>1</label>
    </ligand>
</feature>
<dbReference type="EMBL" id="CP014334">
    <property type="protein sequence ID" value="AMW33167.1"/>
    <property type="molecule type" value="Genomic_DNA"/>
</dbReference>
<evidence type="ECO:0000256" key="9">
    <source>
        <dbReference type="PIRSR" id="PIRSR004532-2"/>
    </source>
</evidence>
<keyword evidence="5 8" id="KW-0464">Manganese</keyword>
<dbReference type="PANTHER" id="PTHR30447">
    <property type="entry name" value="FRUCTOSE-1,6-BISPHOSPHATASE CLASS 2"/>
    <property type="match status" value="1"/>
</dbReference>
<evidence type="ECO:0000256" key="7">
    <source>
        <dbReference type="PIRNR" id="PIRNR004532"/>
    </source>
</evidence>
<dbReference type="GO" id="GO:0030388">
    <property type="term" value="P:fructose 1,6-bisphosphate metabolic process"/>
    <property type="evidence" value="ECO:0007669"/>
    <property type="project" value="TreeGrafter"/>
</dbReference>
<keyword evidence="4 10" id="KW-0378">Hydrolase</keyword>
<dbReference type="GO" id="GO:0042132">
    <property type="term" value="F:fructose 1,6-bisphosphate 1-phosphatase activity"/>
    <property type="evidence" value="ECO:0007669"/>
    <property type="project" value="UniProtKB-EC"/>
</dbReference>
<evidence type="ECO:0000256" key="5">
    <source>
        <dbReference type="ARBA" id="ARBA00023211"/>
    </source>
</evidence>
<comment type="similarity">
    <text evidence="2 7">Belongs to the FBPase class 2 family.</text>
</comment>
<name>A0AAI8GDM2_FERIS</name>
<comment type="catalytic activity">
    <reaction evidence="1">
        <text>beta-D-fructose 1,6-bisphosphate + H2O = beta-D-fructose 6-phosphate + phosphate</text>
        <dbReference type="Rhea" id="RHEA:11064"/>
        <dbReference type="ChEBI" id="CHEBI:15377"/>
        <dbReference type="ChEBI" id="CHEBI:32966"/>
        <dbReference type="ChEBI" id="CHEBI:43474"/>
        <dbReference type="ChEBI" id="CHEBI:57634"/>
        <dbReference type="EC" id="3.1.3.11"/>
    </reaction>
</comment>
<dbReference type="CDD" id="cd01516">
    <property type="entry name" value="FBPase_glpX"/>
    <property type="match status" value="1"/>
</dbReference>
<dbReference type="FunFam" id="3.40.190.90:FF:000001">
    <property type="entry name" value="Fructose-1,6-bisphosphatase"/>
    <property type="match status" value="1"/>
</dbReference>
<dbReference type="Proteomes" id="UP000093740">
    <property type="component" value="Chromosome"/>
</dbReference>
<protein>
    <recommendedName>
        <fullName evidence="7">Fructose-1,6-bisphosphatase</fullName>
    </recommendedName>
</protein>
<evidence type="ECO:0000313" key="11">
    <source>
        <dbReference type="Proteomes" id="UP000093740"/>
    </source>
</evidence>
<dbReference type="PANTHER" id="PTHR30447:SF0">
    <property type="entry name" value="FRUCTOSE-1,6-BISPHOSPHATASE 1 CLASS 2-RELATED"/>
    <property type="match status" value="1"/>
</dbReference>
<dbReference type="Gene3D" id="3.40.190.90">
    <property type="match status" value="1"/>
</dbReference>
<gene>
    <name evidence="10" type="primary">glpX</name>
    <name evidence="10" type="ORF">NA23_07900</name>
</gene>
<reference evidence="10 11" key="1">
    <citation type="journal article" date="2015" name="Stand. Genomic Sci.">
        <title>Genome sequence of a native-feather degrading extremely thermophilic Eubacterium, Fervidobacterium islandicum AW-1.</title>
        <authorList>
            <person name="Lee Y.J."/>
            <person name="Jeong H."/>
            <person name="Park G.S."/>
            <person name="Kwak Y."/>
            <person name="Lee S.J."/>
            <person name="Lee S.J."/>
            <person name="Park M.K."/>
            <person name="Kim J.Y."/>
            <person name="Kang H.K."/>
            <person name="Shin J.H."/>
            <person name="Lee D.W."/>
        </authorList>
    </citation>
    <scope>NUCLEOTIDE SEQUENCE [LARGE SCALE GENOMIC DNA]</scope>
    <source>
        <strain evidence="10 11">AW-1</strain>
    </source>
</reference>
<feature type="binding site" evidence="9">
    <location>
        <position position="212"/>
    </location>
    <ligand>
        <name>substrate</name>
    </ligand>
</feature>
<comment type="cofactor">
    <cofactor evidence="8">
        <name>Mn(2+)</name>
        <dbReference type="ChEBI" id="CHEBI:29035"/>
    </cofactor>
</comment>
<proteinExistence type="inferred from homology"/>
<evidence type="ECO:0000256" key="6">
    <source>
        <dbReference type="ARBA" id="ARBA00023277"/>
    </source>
</evidence>
<keyword evidence="11" id="KW-1185">Reference proteome</keyword>
<dbReference type="GO" id="GO:0005829">
    <property type="term" value="C:cytosol"/>
    <property type="evidence" value="ECO:0007669"/>
    <property type="project" value="TreeGrafter"/>
</dbReference>
<dbReference type="InterPro" id="IPR004464">
    <property type="entry name" value="FBPase_class-2/SBPase"/>
</dbReference>
<evidence type="ECO:0000313" key="10">
    <source>
        <dbReference type="EMBL" id="AMW33167.1"/>
    </source>
</evidence>
<keyword evidence="3 8" id="KW-0479">Metal-binding</keyword>
<feature type="binding site" evidence="9">
    <location>
        <begin position="90"/>
        <end position="92"/>
    </location>
    <ligand>
        <name>substrate</name>
    </ligand>
</feature>
<feature type="binding site" evidence="9">
    <location>
        <begin position="166"/>
        <end position="168"/>
    </location>
    <ligand>
        <name>substrate</name>
    </ligand>
</feature>
<feature type="binding site" evidence="8">
    <location>
        <position position="87"/>
    </location>
    <ligand>
        <name>Mn(2+)</name>
        <dbReference type="ChEBI" id="CHEBI:29035"/>
        <label>2</label>
    </ligand>
</feature>
<dbReference type="AlphaFoldDB" id="A0AAI8GDM2"/>
<dbReference type="RefSeq" id="WP_033192146.1">
    <property type="nucleotide sequence ID" value="NZ_CP014334.2"/>
</dbReference>
<dbReference type="PIRSF" id="PIRSF004532">
    <property type="entry name" value="GlpX"/>
    <property type="match status" value="1"/>
</dbReference>
<evidence type="ECO:0000256" key="1">
    <source>
        <dbReference type="ARBA" id="ARBA00001273"/>
    </source>
</evidence>
<dbReference type="Gene3D" id="3.30.540.10">
    <property type="entry name" value="Fructose-1,6-Bisphosphatase, subunit A, domain 1"/>
    <property type="match status" value="1"/>
</dbReference>
<organism evidence="10 11">
    <name type="scientific">Fervidobacterium islandicum</name>
    <dbReference type="NCBI Taxonomy" id="2423"/>
    <lineage>
        <taxon>Bacteria</taxon>
        <taxon>Thermotogati</taxon>
        <taxon>Thermotogota</taxon>
        <taxon>Thermotogae</taxon>
        <taxon>Thermotogales</taxon>
        <taxon>Fervidobacteriaceae</taxon>
        <taxon>Fervidobacterium</taxon>
    </lineage>
</organism>
<dbReference type="NCBIfam" id="TIGR00330">
    <property type="entry name" value="glpX"/>
    <property type="match status" value="1"/>
</dbReference>
<accession>A0AAI8GDM2</accession>
<dbReference type="KEGG" id="fia:NA23_07900"/>
<dbReference type="Pfam" id="PF03320">
    <property type="entry name" value="FBPase_glpX"/>
    <property type="match status" value="1"/>
</dbReference>
<feature type="binding site" evidence="8">
    <location>
        <position position="90"/>
    </location>
    <ligand>
        <name>Mn(2+)</name>
        <dbReference type="ChEBI" id="CHEBI:29035"/>
        <label>2</label>
    </ligand>
</feature>
<keyword evidence="6 7" id="KW-0119">Carbohydrate metabolism</keyword>
<dbReference type="GO" id="GO:0006071">
    <property type="term" value="P:glycerol metabolic process"/>
    <property type="evidence" value="ECO:0007669"/>
    <property type="project" value="InterPro"/>
</dbReference>
<evidence type="ECO:0000256" key="3">
    <source>
        <dbReference type="ARBA" id="ARBA00022723"/>
    </source>
</evidence>
<sequence length="336" mass="37008">MEKEITLELVRVTEAAALMASRYLGRGDKEMVDKMASDAMRGMLDYIEMKGTVVLGEGEKDKAPMLYLGEQVGRWADDDPELDIAVDPIDGTRLVAYGLPNAISVIAATEKGGIEFLPTYYSYKLAVGPELAGKLDINATIRENLRVAAAILGMEISELTCVVLNRDRHREIIDEIRRVGARIKLISDGDIAAAIATALPESNVNIYIGIGGSPEALLAAAALKSLGGEIQVKLWPIDENERNKLLEMGYDLEKVYKTDDLIKSDNVIFAATGVTDGDMLKGVRFYKNTAITESIVMRSRTRTIRRIIAQHNLNYKTIPLKSSGEIKYVNGLRRNM</sequence>
<dbReference type="GO" id="GO:0046872">
    <property type="term" value="F:metal ion binding"/>
    <property type="evidence" value="ECO:0007669"/>
    <property type="project" value="UniProtKB-KW"/>
</dbReference>
<feature type="binding site" evidence="8">
    <location>
        <position position="215"/>
    </location>
    <ligand>
        <name>Mn(2+)</name>
        <dbReference type="ChEBI" id="CHEBI:29035"/>
        <label>2</label>
    </ligand>
</feature>
<evidence type="ECO:0000256" key="4">
    <source>
        <dbReference type="ARBA" id="ARBA00022801"/>
    </source>
</evidence>
<feature type="binding site" evidence="9">
    <location>
        <position position="121"/>
    </location>
    <ligand>
        <name>substrate</name>
    </ligand>
</feature>
<dbReference type="SUPFAM" id="SSF56655">
    <property type="entry name" value="Carbohydrate phosphatase"/>
    <property type="match status" value="1"/>
</dbReference>
<evidence type="ECO:0000256" key="8">
    <source>
        <dbReference type="PIRSR" id="PIRSR004532-1"/>
    </source>
</evidence>